<accession>A0A3E2DF62</accession>
<reference evidence="3 4" key="1">
    <citation type="submission" date="2017-07" db="EMBL/GenBank/DDBJ databases">
        <authorList>
            <person name="Sun Z.S."/>
            <person name="Albrecht U."/>
            <person name="Echele G."/>
            <person name="Lee C.C."/>
        </authorList>
    </citation>
    <scope>NUCLEOTIDE SEQUENCE [LARGE SCALE GENOMIC DNA]</scope>
    <source>
        <strain evidence="3 4">P16-029</strain>
    </source>
</reference>
<organism evidence="3 4">
    <name type="scientific">Cutibacterium avidum</name>
    <dbReference type="NCBI Taxonomy" id="33010"/>
    <lineage>
        <taxon>Bacteria</taxon>
        <taxon>Bacillati</taxon>
        <taxon>Actinomycetota</taxon>
        <taxon>Actinomycetes</taxon>
        <taxon>Propionibacteriales</taxon>
        <taxon>Propionibacteriaceae</taxon>
        <taxon>Cutibacterium</taxon>
    </lineage>
</organism>
<feature type="region of interest" description="Disordered" evidence="1">
    <location>
        <begin position="710"/>
        <end position="801"/>
    </location>
</feature>
<dbReference type="RefSeq" id="WP_065673887.1">
    <property type="nucleotide sequence ID" value="NZ_AP024308.1"/>
</dbReference>
<feature type="chain" id="PRO_5043433685" description="Leucine-rich repeat domain-containing protein" evidence="2">
    <location>
        <begin position="30"/>
        <end position="801"/>
    </location>
</feature>
<dbReference type="SUPFAM" id="SSF52058">
    <property type="entry name" value="L domain-like"/>
    <property type="match status" value="2"/>
</dbReference>
<dbReference type="InterPro" id="IPR032675">
    <property type="entry name" value="LRR_dom_sf"/>
</dbReference>
<evidence type="ECO:0000256" key="1">
    <source>
        <dbReference type="SAM" id="MobiDB-lite"/>
    </source>
</evidence>
<dbReference type="PANTHER" id="PTHR46652">
    <property type="entry name" value="LEUCINE-RICH REPEAT AND IQ DOMAIN-CONTAINING PROTEIN 1-RELATED"/>
    <property type="match status" value="1"/>
</dbReference>
<evidence type="ECO:0000313" key="4">
    <source>
        <dbReference type="Proteomes" id="UP000259211"/>
    </source>
</evidence>
<evidence type="ECO:0000313" key="3">
    <source>
        <dbReference type="EMBL" id="RFT43874.1"/>
    </source>
</evidence>
<comment type="caution">
    <text evidence="3">The sequence shown here is derived from an EMBL/GenBank/DDBJ whole genome shotgun (WGS) entry which is preliminary data.</text>
</comment>
<gene>
    <name evidence="3" type="ORF">CHT91_07520</name>
</gene>
<dbReference type="Proteomes" id="UP000259211">
    <property type="component" value="Unassembled WGS sequence"/>
</dbReference>
<feature type="compositionally biased region" description="Low complexity" evidence="1">
    <location>
        <begin position="710"/>
        <end position="766"/>
    </location>
</feature>
<sequence>MRRFKGLAVVLSVAMAIPMAIVSFVPASAAPATSYDDEAQKCIDQKHVFVYAERDDGHVDTGCASKFSTGVEALKSAGFDIGSTDFGGDLGMFIDSINGYPENPDKFYAYWGYFHGQPAGRNAETKWEYSQLGASNYHPKPGSIEAWHYMLIDGPWEVPPTWKPKVDPAPTTPVASFEIPDKALQKCITDKLDTTTPSKDQLAGVTSLSCRNMGIKDLTGLDRLTGLGKAFLSGNKISNLKPLASSTGIFSLDVNSNEITDVAPLRSLTKLSRLDVGKNHIRDLSALKDIKGLGDADITSNFQAVDGDSATAGVQVPVPTAVDHHGTTFVADREVPEGVKIKGKNVTYPSAGDYVWQFRDASTYFNGSITVHVVAAPEPPKLVDIPDANFKSCLQDAVGAGKPLTAENLGALTEVKCIGKGIEDITGAEALTNVKTLYLTTNEIESVDPLAGLTKLETLYLPNNHVKDLAPLAGLGNLRTMSLDQNPITTVKPLSSLTSLTDLTINQNRRGKYKYPGITSLDGLGALPKLARLVANNNVNLADLSGISGTTSLKKLFLNGDKVSDLTPIKGLTNLVEAGFDNNEISDVSALAGMKNLTKVGLSSNHISDLSPLSGLESIAFMGLRARWQTVTASAVPARQQVAVPMAKAADGSKAEFIAPEGVTVSGDKVTYPEASDGYRWTWSHKDATSHSEDFSGTLIQPVTAAVPAPTVTPTVTPTPTSTETPTVVPTAAPTETPTVSPTMTPTAVPTGTPTVDPAATPTQAPSTSPDKRGPHQGNIPVNPSFPDDPTRHPGLPSTGV</sequence>
<dbReference type="Pfam" id="PF12799">
    <property type="entry name" value="LRR_4"/>
    <property type="match status" value="2"/>
</dbReference>
<dbReference type="InterPro" id="IPR025875">
    <property type="entry name" value="Leu-rich_rpt_4"/>
</dbReference>
<evidence type="ECO:0000256" key="2">
    <source>
        <dbReference type="SAM" id="SignalP"/>
    </source>
</evidence>
<dbReference type="Gene3D" id="3.80.10.10">
    <property type="entry name" value="Ribonuclease Inhibitor"/>
    <property type="match status" value="2"/>
</dbReference>
<dbReference type="PANTHER" id="PTHR46652:SF3">
    <property type="entry name" value="LEUCINE-RICH REPEAT-CONTAINING PROTEIN 9"/>
    <property type="match status" value="1"/>
</dbReference>
<dbReference type="EMBL" id="NOWI01000006">
    <property type="protein sequence ID" value="RFT43874.1"/>
    <property type="molecule type" value="Genomic_DNA"/>
</dbReference>
<dbReference type="InterPro" id="IPR003591">
    <property type="entry name" value="Leu-rich_rpt_typical-subtyp"/>
</dbReference>
<dbReference type="PROSITE" id="PS51450">
    <property type="entry name" value="LRR"/>
    <property type="match status" value="4"/>
</dbReference>
<keyword evidence="2" id="KW-0732">Signal</keyword>
<dbReference type="InterPro" id="IPR050836">
    <property type="entry name" value="SDS22/Internalin_LRR"/>
</dbReference>
<dbReference type="AlphaFoldDB" id="A0A3E2DF62"/>
<proteinExistence type="predicted"/>
<name>A0A3E2DF62_9ACTN</name>
<protein>
    <recommendedName>
        <fullName evidence="5">Leucine-rich repeat domain-containing protein</fullName>
    </recommendedName>
</protein>
<feature type="signal peptide" evidence="2">
    <location>
        <begin position="1"/>
        <end position="29"/>
    </location>
</feature>
<dbReference type="SMART" id="SM00365">
    <property type="entry name" value="LRR_SD22"/>
    <property type="match status" value="6"/>
</dbReference>
<evidence type="ECO:0008006" key="5">
    <source>
        <dbReference type="Google" id="ProtNLM"/>
    </source>
</evidence>
<dbReference type="InterPro" id="IPR001611">
    <property type="entry name" value="Leu-rich_rpt"/>
</dbReference>
<dbReference type="SMART" id="SM00369">
    <property type="entry name" value="LRR_TYP"/>
    <property type="match status" value="5"/>
</dbReference>